<sequence>MKKFSLKPLGDSCMKTLCKSWLFIGLLMAFCLAACSDDDDNAETPIFPEKQNLICNSNDTREFTFTANTNWSLASSAIWCKFKTDDEEEFVLSGTAGTQTVTLVITDENMQVGNVSVAKLELTMGGQTIVIGEVTRSKVDYKLKIYDKEGNDITEDGVLKVGYQEYLRFDVEANFRFAATNLPGWVELEGGSLVGAVNKKVQGGLRIIENESREKYPVSASDENVITFSDEEGRAFHTIRLAYEGMTPGKMELKRPSSYATDWVVSMDGKTFTQKSTGGSTGEVVVKKRMPFTVKTLKDDFEIVFLSKGWDDNIHLKGSMYDFFTYEWIHYEKDGGNLNLIVDDYIPNTMNGDPDERSGYVLAFSRADYEKIKDNLEEAIVVNGEIDYKYEQNNLLIGFTQKEVKEEGGSQSFKIKKMGYLDVTPTKTTDTSILNLLEGNYNIDGNNVYSISASAGDPFVIHPLLSESEWTGAAYVINSSDEEVNVETETSMDGEGMYFGITVPNVFNDDLIIVFKGTDNVFKKALVISPDIN</sequence>
<dbReference type="RefSeq" id="WP_032854669.1">
    <property type="nucleotide sequence ID" value="NZ_CAKJYX010000005.1"/>
</dbReference>
<name>A0AAP9DGU5_BACOV</name>
<keyword evidence="1" id="KW-0732">Signal</keyword>
<protein>
    <submittedName>
        <fullName evidence="2">DUF5003 domain-containing protein</fullName>
    </submittedName>
</protein>
<dbReference type="Pfam" id="PF16394">
    <property type="entry name" value="DUF5003"/>
    <property type="match status" value="1"/>
</dbReference>
<gene>
    <name evidence="2" type="ORF">DYI28_06835</name>
</gene>
<evidence type="ECO:0000256" key="1">
    <source>
        <dbReference type="SAM" id="SignalP"/>
    </source>
</evidence>
<proteinExistence type="predicted"/>
<organism evidence="2 3">
    <name type="scientific">Bacteroides ovatus</name>
    <dbReference type="NCBI Taxonomy" id="28116"/>
    <lineage>
        <taxon>Bacteria</taxon>
        <taxon>Pseudomonadati</taxon>
        <taxon>Bacteroidota</taxon>
        <taxon>Bacteroidia</taxon>
        <taxon>Bacteroidales</taxon>
        <taxon>Bacteroidaceae</taxon>
        <taxon>Bacteroides</taxon>
    </lineage>
</organism>
<dbReference type="AlphaFoldDB" id="A0AAP9DGU5"/>
<feature type="chain" id="PRO_5043042222" evidence="1">
    <location>
        <begin position="34"/>
        <end position="533"/>
    </location>
</feature>
<reference evidence="3" key="1">
    <citation type="journal article" date="2018" name="J. Anim. Genet.">
        <title>Acquired interbacterial defense systems protect against interspecies antagonism in the human gut microbiome.</title>
        <authorList>
            <person name="Ross B.D."/>
            <person name="Verster A.J."/>
            <person name="Radey M.C."/>
            <person name="Schmidtke D.T."/>
            <person name="Pope C.E."/>
            <person name="Hoffman L.R."/>
            <person name="Hajjar A."/>
            <person name="Peterson S.B."/>
            <person name="Borenstein E."/>
            <person name="Mougous J."/>
        </authorList>
    </citation>
    <scope>NUCLEOTIDE SEQUENCE [LARGE SCALE GENOMIC DNA]</scope>
    <source>
        <strain evidence="3">3725 D1 iv</strain>
    </source>
</reference>
<dbReference type="Proteomes" id="UP000318823">
    <property type="component" value="Chromosome"/>
</dbReference>
<evidence type="ECO:0000313" key="2">
    <source>
        <dbReference type="EMBL" id="QDM08454.1"/>
    </source>
</evidence>
<evidence type="ECO:0000313" key="3">
    <source>
        <dbReference type="Proteomes" id="UP000318823"/>
    </source>
</evidence>
<dbReference type="EMBL" id="CP041395">
    <property type="protein sequence ID" value="QDM08454.1"/>
    <property type="molecule type" value="Genomic_DNA"/>
</dbReference>
<accession>A0AAP9DGU5</accession>
<dbReference type="InterPro" id="IPR032167">
    <property type="entry name" value="DUF5003"/>
</dbReference>
<feature type="signal peptide" evidence="1">
    <location>
        <begin position="1"/>
        <end position="33"/>
    </location>
</feature>